<evidence type="ECO:0000256" key="2">
    <source>
        <dbReference type="ARBA" id="ARBA00023015"/>
    </source>
</evidence>
<dbReference type="InterPro" id="IPR000551">
    <property type="entry name" value="MerR-type_HTH_dom"/>
</dbReference>
<keyword evidence="1" id="KW-0678">Repressor</keyword>
<dbReference type="Proteomes" id="UP000077748">
    <property type="component" value="Chromosome"/>
</dbReference>
<dbReference type="GO" id="GO:0003700">
    <property type="term" value="F:DNA-binding transcription factor activity"/>
    <property type="evidence" value="ECO:0007669"/>
    <property type="project" value="InterPro"/>
</dbReference>
<dbReference type="RefSeq" id="WP_064585031.1">
    <property type="nucleotide sequence ID" value="NZ_CP015878.1"/>
</dbReference>
<feature type="region of interest" description="Disordered" evidence="5">
    <location>
        <begin position="121"/>
        <end position="140"/>
    </location>
</feature>
<name>A0A1A9KLP7_9PSED</name>
<organism evidence="7 8">
    <name type="scientific">Pseudomonas citronellolis</name>
    <dbReference type="NCBI Taxonomy" id="53408"/>
    <lineage>
        <taxon>Bacteria</taxon>
        <taxon>Pseudomonadati</taxon>
        <taxon>Pseudomonadota</taxon>
        <taxon>Gammaproteobacteria</taxon>
        <taxon>Pseudomonadales</taxon>
        <taxon>Pseudomonadaceae</taxon>
        <taxon>Pseudomonas</taxon>
    </lineage>
</organism>
<feature type="compositionally biased region" description="Polar residues" evidence="5">
    <location>
        <begin position="123"/>
        <end position="133"/>
    </location>
</feature>
<dbReference type="Pfam" id="PF13411">
    <property type="entry name" value="MerR_1"/>
    <property type="match status" value="1"/>
</dbReference>
<protein>
    <submittedName>
        <fullName evidence="7">MerR family transcriptional regulator</fullName>
    </submittedName>
</protein>
<keyword evidence="2" id="KW-0805">Transcription regulation</keyword>
<evidence type="ECO:0000256" key="5">
    <source>
        <dbReference type="SAM" id="MobiDB-lite"/>
    </source>
</evidence>
<dbReference type="SMART" id="SM00422">
    <property type="entry name" value="HTH_MERR"/>
    <property type="match status" value="1"/>
</dbReference>
<dbReference type="PRINTS" id="PR00040">
    <property type="entry name" value="HTHMERR"/>
</dbReference>
<reference evidence="7 8" key="1">
    <citation type="submission" date="2016-05" db="EMBL/GenBank/DDBJ databases">
        <title>Genome Sequence of Pseudomonas citronellolis Strain SJTE-3, an Estrogens and Persistent Organic Pollutants degradation strain.</title>
        <authorList>
            <person name="Liang R."/>
        </authorList>
    </citation>
    <scope>NUCLEOTIDE SEQUENCE [LARGE SCALE GENOMIC DNA]</scope>
    <source>
        <strain evidence="7 8">SJTE-3</strain>
    </source>
</reference>
<evidence type="ECO:0000256" key="4">
    <source>
        <dbReference type="ARBA" id="ARBA00023163"/>
    </source>
</evidence>
<evidence type="ECO:0000313" key="8">
    <source>
        <dbReference type="Proteomes" id="UP000077748"/>
    </source>
</evidence>
<accession>A0A1A9KLP7</accession>
<keyword evidence="4" id="KW-0804">Transcription</keyword>
<dbReference type="PANTHER" id="PTHR30204">
    <property type="entry name" value="REDOX-CYCLING DRUG-SENSING TRANSCRIPTIONAL ACTIVATOR SOXR"/>
    <property type="match status" value="1"/>
</dbReference>
<evidence type="ECO:0000256" key="1">
    <source>
        <dbReference type="ARBA" id="ARBA00022491"/>
    </source>
</evidence>
<gene>
    <name evidence="7" type="ORF">A9C11_12375</name>
</gene>
<dbReference type="AlphaFoldDB" id="A0A1A9KLP7"/>
<dbReference type="InterPro" id="IPR009061">
    <property type="entry name" value="DNA-bd_dom_put_sf"/>
</dbReference>
<dbReference type="GO" id="GO:0003677">
    <property type="term" value="F:DNA binding"/>
    <property type="evidence" value="ECO:0007669"/>
    <property type="project" value="UniProtKB-KW"/>
</dbReference>
<feature type="domain" description="HTH merR-type" evidence="6">
    <location>
        <begin position="1"/>
        <end position="68"/>
    </location>
</feature>
<keyword evidence="3" id="KW-0238">DNA-binding</keyword>
<evidence type="ECO:0000259" key="6">
    <source>
        <dbReference type="PROSITE" id="PS50937"/>
    </source>
</evidence>
<evidence type="ECO:0000313" key="7">
    <source>
        <dbReference type="EMBL" id="ANI18434.1"/>
    </source>
</evidence>
<dbReference type="EMBL" id="CP015878">
    <property type="protein sequence ID" value="ANI18434.1"/>
    <property type="molecule type" value="Genomic_DNA"/>
</dbReference>
<dbReference type="PROSITE" id="PS50937">
    <property type="entry name" value="HTH_MERR_2"/>
    <property type="match status" value="1"/>
</dbReference>
<evidence type="ECO:0000256" key="3">
    <source>
        <dbReference type="ARBA" id="ARBA00023125"/>
    </source>
</evidence>
<sequence>MRIGELALRTGASTRALRHYEARALIASSRLENGYRDYAPAMVQRVRWIRELIECGFSTRQIHGLLQHLEEEEDSEGFLACLQQHLEKLQALDALQARLADRRAKLAEKIGRYLPLPADPAWQSPTQTHSATTLEEPWES</sequence>
<proteinExistence type="predicted"/>
<dbReference type="PANTHER" id="PTHR30204:SF69">
    <property type="entry name" value="MERR-FAMILY TRANSCRIPTIONAL REGULATOR"/>
    <property type="match status" value="1"/>
</dbReference>
<dbReference type="SUPFAM" id="SSF46955">
    <property type="entry name" value="Putative DNA-binding domain"/>
    <property type="match status" value="1"/>
</dbReference>
<dbReference type="Gene3D" id="1.10.1660.10">
    <property type="match status" value="1"/>
</dbReference>
<dbReference type="InterPro" id="IPR047057">
    <property type="entry name" value="MerR_fam"/>
</dbReference>